<protein>
    <recommendedName>
        <fullName evidence="4">Bacterial type II secretion system protein E domain-containing protein</fullName>
    </recommendedName>
</protein>
<dbReference type="GO" id="GO:0005886">
    <property type="term" value="C:plasma membrane"/>
    <property type="evidence" value="ECO:0007669"/>
    <property type="project" value="TreeGrafter"/>
</dbReference>
<accession>K2BW95</accession>
<dbReference type="Gene3D" id="3.40.50.300">
    <property type="entry name" value="P-loop containing nucleotide triphosphate hydrolases"/>
    <property type="match status" value="1"/>
</dbReference>
<reference evidence="5" key="1">
    <citation type="journal article" date="2012" name="Science">
        <title>Fermentation, hydrogen, and sulfur metabolism in multiple uncultivated bacterial phyla.</title>
        <authorList>
            <person name="Wrighton K.C."/>
            <person name="Thomas B.C."/>
            <person name="Sharon I."/>
            <person name="Miller C.S."/>
            <person name="Castelle C.J."/>
            <person name="VerBerkmoes N.C."/>
            <person name="Wilkins M.J."/>
            <person name="Hettich R.L."/>
            <person name="Lipton M.S."/>
            <person name="Williams K.H."/>
            <person name="Long P.E."/>
            <person name="Banfield J.F."/>
        </authorList>
    </citation>
    <scope>NUCLEOTIDE SEQUENCE [LARGE SCALE GENOMIC DNA]</scope>
</reference>
<sequence>MTKLESLKDEIYKWDNAQKICDLMISAALEFWSSDIHIEPLSNVVRLRYRIDWVLKEILEYQVFLHSQIVARYKILSNLKIDESRMPQDWRISTTIDNKPMDLRVSTLPTVNWEKIVMRIVDKSKKVPELEALWIEWHNRVVLEAKIAQPNWIILTSGPTGSWKSTTLYACLSKLNTPDVNIMTLEDPVENTIDWVNQSQVFPDIGYDFASGLRTALRQDPDIIMVWEIRDRETINIAIEASLTWHLVLSTIHTNSAAETITRILNMGIQAFLLPASINAIIAQRLVRKLCSCKKEIGADKLDPKMQETIKKAMLRIKKDELMSRVGMEKLKNPIFYEPAWCDKCGNSWYAWRVWIYEIMEITPKIKEFIIKWESSVAINEVAIDEWMISLEQDWIMKALNWLTSLDEVYSAVKENA</sequence>
<evidence type="ECO:0000259" key="4">
    <source>
        <dbReference type="Pfam" id="PF00437"/>
    </source>
</evidence>
<dbReference type="PANTHER" id="PTHR30258">
    <property type="entry name" value="TYPE II SECRETION SYSTEM PROTEIN GSPE-RELATED"/>
    <property type="match status" value="1"/>
</dbReference>
<dbReference type="GO" id="GO:0005524">
    <property type="term" value="F:ATP binding"/>
    <property type="evidence" value="ECO:0007669"/>
    <property type="project" value="UniProtKB-KW"/>
</dbReference>
<dbReference type="GO" id="GO:0016887">
    <property type="term" value="F:ATP hydrolysis activity"/>
    <property type="evidence" value="ECO:0007669"/>
    <property type="project" value="TreeGrafter"/>
</dbReference>
<evidence type="ECO:0000256" key="1">
    <source>
        <dbReference type="ARBA" id="ARBA00006611"/>
    </source>
</evidence>
<gene>
    <name evidence="5" type="ORF">ACD_49C00037G0003</name>
</gene>
<evidence type="ECO:0000256" key="3">
    <source>
        <dbReference type="ARBA" id="ARBA00022840"/>
    </source>
</evidence>
<organism evidence="5">
    <name type="scientific">uncultured bacterium</name>
    <name type="common">gcode 4</name>
    <dbReference type="NCBI Taxonomy" id="1234023"/>
    <lineage>
        <taxon>Bacteria</taxon>
        <taxon>environmental samples</taxon>
    </lineage>
</organism>
<evidence type="ECO:0000256" key="2">
    <source>
        <dbReference type="ARBA" id="ARBA00022741"/>
    </source>
</evidence>
<keyword evidence="2" id="KW-0547">Nucleotide-binding</keyword>
<dbReference type="EMBL" id="AMFJ01021623">
    <property type="protein sequence ID" value="EKD66534.1"/>
    <property type="molecule type" value="Genomic_DNA"/>
</dbReference>
<dbReference type="InterPro" id="IPR027417">
    <property type="entry name" value="P-loop_NTPase"/>
</dbReference>
<comment type="caution">
    <text evidence="5">The sequence shown here is derived from an EMBL/GenBank/DDBJ whole genome shotgun (WGS) entry which is preliminary data.</text>
</comment>
<dbReference type="CDD" id="cd01129">
    <property type="entry name" value="PulE-GspE-like"/>
    <property type="match status" value="1"/>
</dbReference>
<comment type="similarity">
    <text evidence="1">Belongs to the GSP E family.</text>
</comment>
<dbReference type="SUPFAM" id="SSF52540">
    <property type="entry name" value="P-loop containing nucleoside triphosphate hydrolases"/>
    <property type="match status" value="1"/>
</dbReference>
<keyword evidence="3" id="KW-0067">ATP-binding</keyword>
<name>K2BW95_9BACT</name>
<feature type="domain" description="Bacterial type II secretion system protein E" evidence="4">
    <location>
        <begin position="19"/>
        <end position="409"/>
    </location>
</feature>
<evidence type="ECO:0000313" key="5">
    <source>
        <dbReference type="EMBL" id="EKD66534.1"/>
    </source>
</evidence>
<proteinExistence type="inferred from homology"/>
<dbReference type="Pfam" id="PF00437">
    <property type="entry name" value="T2SSE"/>
    <property type="match status" value="1"/>
</dbReference>
<dbReference type="InterPro" id="IPR001482">
    <property type="entry name" value="T2SS/T4SS_dom"/>
</dbReference>
<dbReference type="AlphaFoldDB" id="K2BW95"/>
<dbReference type="PANTHER" id="PTHR30258:SF1">
    <property type="entry name" value="PROTEIN TRANSPORT PROTEIN HOFB HOMOLOG"/>
    <property type="match status" value="1"/>
</dbReference>
<dbReference type="Gene3D" id="3.30.450.90">
    <property type="match status" value="1"/>
</dbReference>